<feature type="transmembrane region" description="Helical" evidence="2">
    <location>
        <begin position="328"/>
        <end position="344"/>
    </location>
</feature>
<feature type="region of interest" description="Disordered" evidence="1">
    <location>
        <begin position="780"/>
        <end position="803"/>
    </location>
</feature>
<feature type="transmembrane region" description="Helical" evidence="2">
    <location>
        <begin position="197"/>
        <end position="215"/>
    </location>
</feature>
<protein>
    <submittedName>
        <fullName evidence="4">Unannotated protein</fullName>
    </submittedName>
</protein>
<dbReference type="EMBL" id="CAEZYY010000038">
    <property type="protein sequence ID" value="CAB4766016.1"/>
    <property type="molecule type" value="Genomic_DNA"/>
</dbReference>
<evidence type="ECO:0000256" key="1">
    <source>
        <dbReference type="SAM" id="MobiDB-lite"/>
    </source>
</evidence>
<feature type="transmembrane region" description="Helical" evidence="2">
    <location>
        <begin position="127"/>
        <end position="145"/>
    </location>
</feature>
<dbReference type="EMBL" id="CAFBLR010000070">
    <property type="protein sequence ID" value="CAB4873455.1"/>
    <property type="molecule type" value="Genomic_DNA"/>
</dbReference>
<dbReference type="EMBL" id="CAEZXX010000009">
    <property type="protein sequence ID" value="CAB4695176.1"/>
    <property type="molecule type" value="Genomic_DNA"/>
</dbReference>
<feature type="transmembrane region" description="Helical" evidence="2">
    <location>
        <begin position="102"/>
        <end position="120"/>
    </location>
</feature>
<feature type="transmembrane region" description="Helical" evidence="2">
    <location>
        <begin position="303"/>
        <end position="321"/>
    </location>
</feature>
<proteinExistence type="predicted"/>
<sequence length="803" mass="86877">MLRWVDKWTRRQRVLAALIVTLIAVTLPYVELLFGLKTAMYNDINGAHLPRYEAVWQNLQHGRSPFWWSGILSGHNALGAGQSAIFYLPNVIFGWVPPVTAFRWWFFFHLWLMAAGWFLWSLRRWGSIAGAVVSGVVGVLNGVLVSHFIDTPYIAAIALLPWAMLAFDRVVDLAKRRDIALLALLLAGISFTGHPQLLWLTLVALGVTTVVYVVLRTVDWRTVLRVVSACGLGLALAAAALLPQLRFGRTSVRPKLDKAGAFQYAEEPRHLLTLIAHNIMGGANSAFGWHTPWQAGTQQPEQINYLGIIGLALAVIAVVRLGRDRRSIAFLVVAVFALLTSLGDNTPIGTLAFHVLPFANRFRIWSRNLLLVNLVVASLAGAGVRELLRLPRRWVAPIALGAAALGILMTLLPALTSLGGAMLKGREGLIARLLPVVFLLALLAAVFVAVRDRRLGACAIVVVCLIDLGSFAFSGLWRSQGATPAESRAIWGDTAPFFGAIVNQPGGLDRWVSDVADSSTLWPSALGRGGPTVNGYDPLMQADYSATVGYMSYNGYLNQPLIWSGGWLPDVLRTTTLVASGYAGAPAPGWNLYGTANGYTLYSYAPRLPENYLVGGVRVGSLDDARAGLSAPDTNLTQYAYVDRNTVSEADLNVIAAAHDPGSAGSVLDGAMDDGGSGTWTVFAERPSLFVTSYAWMEGWHATVDGKPVPVARTNALVLGVPVPAGAHRVHLAFTPPGWTTGRNLSIAALVVVALLFLSDVRRERWMLLVRRIAGDRHRTGPVPNHSAVDHAEHGEEGRLADR</sequence>
<feature type="domain" description="Membrane protein 6-pyruvoyl-tetrahydropterin synthase-related" evidence="3">
    <location>
        <begin position="96"/>
        <end position="253"/>
    </location>
</feature>
<dbReference type="PANTHER" id="PTHR38454">
    <property type="entry name" value="INTEGRAL MEMBRANE PROTEIN-RELATED"/>
    <property type="match status" value="1"/>
</dbReference>
<keyword evidence="2" id="KW-0812">Transmembrane</keyword>
<feature type="transmembrane region" description="Helical" evidence="2">
    <location>
        <begin position="222"/>
        <end position="242"/>
    </location>
</feature>
<reference evidence="4" key="1">
    <citation type="submission" date="2020-05" db="EMBL/GenBank/DDBJ databases">
        <authorList>
            <person name="Chiriac C."/>
            <person name="Salcher M."/>
            <person name="Ghai R."/>
            <person name="Kavagutti S V."/>
        </authorList>
    </citation>
    <scope>NUCLEOTIDE SEQUENCE</scope>
</reference>
<feature type="compositionally biased region" description="Basic and acidic residues" evidence="1">
    <location>
        <begin position="788"/>
        <end position="803"/>
    </location>
</feature>
<dbReference type="AlphaFoldDB" id="A0A6J6P9A9"/>
<dbReference type="InterPro" id="IPR018580">
    <property type="entry name" value="Uncharacterised_YfhO"/>
</dbReference>
<feature type="transmembrane region" description="Helical" evidence="2">
    <location>
        <begin position="457"/>
        <end position="477"/>
    </location>
</feature>
<dbReference type="PANTHER" id="PTHR38454:SF1">
    <property type="entry name" value="INTEGRAL MEMBRANE PROTEIN"/>
    <property type="match status" value="1"/>
</dbReference>
<keyword evidence="2" id="KW-1133">Transmembrane helix</keyword>
<dbReference type="InterPro" id="IPR018776">
    <property type="entry name" value="Membrane_prot_PTPS-rel_domain"/>
</dbReference>
<keyword evidence="2" id="KW-0472">Membrane</keyword>
<evidence type="ECO:0000313" key="4">
    <source>
        <dbReference type="EMBL" id="CAB4695176.1"/>
    </source>
</evidence>
<organism evidence="4">
    <name type="scientific">freshwater metagenome</name>
    <dbReference type="NCBI Taxonomy" id="449393"/>
    <lineage>
        <taxon>unclassified sequences</taxon>
        <taxon>metagenomes</taxon>
        <taxon>ecological metagenomes</taxon>
    </lineage>
</organism>
<feature type="transmembrane region" description="Helical" evidence="2">
    <location>
        <begin position="429"/>
        <end position="450"/>
    </location>
</feature>
<dbReference type="Pfam" id="PF10131">
    <property type="entry name" value="PTPS_related"/>
    <property type="match status" value="1"/>
</dbReference>
<feature type="transmembrane region" description="Helical" evidence="2">
    <location>
        <begin position="364"/>
        <end position="382"/>
    </location>
</feature>
<accession>A0A6J6P9A9</accession>
<evidence type="ECO:0000256" key="2">
    <source>
        <dbReference type="SAM" id="Phobius"/>
    </source>
</evidence>
<evidence type="ECO:0000313" key="6">
    <source>
        <dbReference type="EMBL" id="CAB4873455.1"/>
    </source>
</evidence>
<feature type="transmembrane region" description="Helical" evidence="2">
    <location>
        <begin position="12"/>
        <end position="30"/>
    </location>
</feature>
<dbReference type="Pfam" id="PF09586">
    <property type="entry name" value="YfhO"/>
    <property type="match status" value="1"/>
</dbReference>
<evidence type="ECO:0000313" key="5">
    <source>
        <dbReference type="EMBL" id="CAB4766016.1"/>
    </source>
</evidence>
<name>A0A6J6P9A9_9ZZZZ</name>
<evidence type="ECO:0000259" key="3">
    <source>
        <dbReference type="Pfam" id="PF10131"/>
    </source>
</evidence>
<feature type="transmembrane region" description="Helical" evidence="2">
    <location>
        <begin position="394"/>
        <end position="423"/>
    </location>
</feature>
<gene>
    <name evidence="4" type="ORF">UFOPK2602_00249</name>
    <name evidence="5" type="ORF">UFOPK2806_02098</name>
    <name evidence="6" type="ORF">UFOPK3417_00869</name>
</gene>